<name>A0AAV7V1D2_PLEWA</name>
<proteinExistence type="predicted"/>
<comment type="caution">
    <text evidence="2">The sequence shown here is derived from an EMBL/GenBank/DDBJ whole genome shotgun (WGS) entry which is preliminary data.</text>
</comment>
<feature type="compositionally biased region" description="Gly residues" evidence="1">
    <location>
        <begin position="10"/>
        <end position="19"/>
    </location>
</feature>
<feature type="compositionally biased region" description="Basic and acidic residues" evidence="1">
    <location>
        <begin position="65"/>
        <end position="78"/>
    </location>
</feature>
<feature type="compositionally biased region" description="Basic and acidic residues" evidence="1">
    <location>
        <begin position="127"/>
        <end position="149"/>
    </location>
</feature>
<sequence>MEGLGCQGRAAGGPGGEAGLEGKELLELRSSGQSIDSGCDSNLPSRLLPPNSTSAPLPGGAAAPEEGRNTVPRTEKRSGVRLTHGRGSEDRGEEVLPDPDVRVLHGMSEDSGLDVAQGSVEALEGPGGRDSHRLRCEDSGPGDRDHTWSETDLESGQGGTSVQLRNQDWTGQETRKEKQKGTSAPETDQQSPLLTPRLEASRGASPGTKRCMRTLLPPIGKKV</sequence>
<evidence type="ECO:0000313" key="3">
    <source>
        <dbReference type="Proteomes" id="UP001066276"/>
    </source>
</evidence>
<dbReference type="EMBL" id="JANPWB010000004">
    <property type="protein sequence ID" value="KAJ1195230.1"/>
    <property type="molecule type" value="Genomic_DNA"/>
</dbReference>
<feature type="compositionally biased region" description="Polar residues" evidence="1">
    <location>
        <begin position="160"/>
        <end position="172"/>
    </location>
</feature>
<dbReference type="AlphaFoldDB" id="A0AAV7V1D2"/>
<evidence type="ECO:0000256" key="1">
    <source>
        <dbReference type="SAM" id="MobiDB-lite"/>
    </source>
</evidence>
<evidence type="ECO:0000313" key="2">
    <source>
        <dbReference type="EMBL" id="KAJ1195230.1"/>
    </source>
</evidence>
<feature type="region of interest" description="Disordered" evidence="1">
    <location>
        <begin position="1"/>
        <end position="223"/>
    </location>
</feature>
<keyword evidence="3" id="KW-1185">Reference proteome</keyword>
<protein>
    <submittedName>
        <fullName evidence="2">Uncharacterized protein</fullName>
    </submittedName>
</protein>
<accession>A0AAV7V1D2</accession>
<feature type="compositionally biased region" description="Polar residues" evidence="1">
    <location>
        <begin position="181"/>
        <end position="193"/>
    </location>
</feature>
<organism evidence="2 3">
    <name type="scientific">Pleurodeles waltl</name>
    <name type="common">Iberian ribbed newt</name>
    <dbReference type="NCBI Taxonomy" id="8319"/>
    <lineage>
        <taxon>Eukaryota</taxon>
        <taxon>Metazoa</taxon>
        <taxon>Chordata</taxon>
        <taxon>Craniata</taxon>
        <taxon>Vertebrata</taxon>
        <taxon>Euteleostomi</taxon>
        <taxon>Amphibia</taxon>
        <taxon>Batrachia</taxon>
        <taxon>Caudata</taxon>
        <taxon>Salamandroidea</taxon>
        <taxon>Salamandridae</taxon>
        <taxon>Pleurodelinae</taxon>
        <taxon>Pleurodeles</taxon>
    </lineage>
</organism>
<reference evidence="2" key="1">
    <citation type="journal article" date="2022" name="bioRxiv">
        <title>Sequencing and chromosome-scale assembly of the giantPleurodeles waltlgenome.</title>
        <authorList>
            <person name="Brown T."/>
            <person name="Elewa A."/>
            <person name="Iarovenko S."/>
            <person name="Subramanian E."/>
            <person name="Araus A.J."/>
            <person name="Petzold A."/>
            <person name="Susuki M."/>
            <person name="Suzuki K.-i.T."/>
            <person name="Hayashi T."/>
            <person name="Toyoda A."/>
            <person name="Oliveira C."/>
            <person name="Osipova E."/>
            <person name="Leigh N.D."/>
            <person name="Simon A."/>
            <person name="Yun M.H."/>
        </authorList>
    </citation>
    <scope>NUCLEOTIDE SEQUENCE</scope>
    <source>
        <strain evidence="2">20211129_DDA</strain>
        <tissue evidence="2">Liver</tissue>
    </source>
</reference>
<feature type="compositionally biased region" description="Polar residues" evidence="1">
    <location>
        <begin position="30"/>
        <end position="54"/>
    </location>
</feature>
<dbReference type="Proteomes" id="UP001066276">
    <property type="component" value="Chromosome 2_2"/>
</dbReference>
<feature type="compositionally biased region" description="Basic and acidic residues" evidence="1">
    <location>
        <begin position="86"/>
        <end position="103"/>
    </location>
</feature>
<gene>
    <name evidence="2" type="ORF">NDU88_004511</name>
</gene>
<feature type="compositionally biased region" description="Low complexity" evidence="1">
    <location>
        <begin position="55"/>
        <end position="64"/>
    </location>
</feature>